<dbReference type="RefSeq" id="WP_322440912.1">
    <property type="nucleotide sequence ID" value="NZ_JAXOTQ010000017.1"/>
</dbReference>
<dbReference type="InterPro" id="IPR023753">
    <property type="entry name" value="FAD/NAD-binding_dom"/>
</dbReference>
<dbReference type="Gene3D" id="3.50.50.60">
    <property type="entry name" value="FAD/NAD(P)-binding domain"/>
    <property type="match status" value="2"/>
</dbReference>
<proteinExistence type="predicted"/>
<evidence type="ECO:0000256" key="2">
    <source>
        <dbReference type="ARBA" id="ARBA00022630"/>
    </source>
</evidence>
<keyword evidence="8" id="KW-1185">Reference proteome</keyword>
<evidence type="ECO:0000256" key="3">
    <source>
        <dbReference type="ARBA" id="ARBA00022827"/>
    </source>
</evidence>
<keyword evidence="4" id="KW-0560">Oxidoreductase</keyword>
<dbReference type="InterPro" id="IPR016156">
    <property type="entry name" value="FAD/NAD-linked_Rdtase_dimer_sf"/>
</dbReference>
<sequence length="234" mass="24096">MPGSDLAGIHYLRDVDDAAALRTELRAAGNVVVVGGGFVGLEAAAAATAAGKHVTVVEAAERLLPRAVAPEMSEFYAAAHRRRGTKVLLDTAVAGFGGDGRVDSVELCDGHVLPADVVVVGIGLVPHTELAESLGLECVGGIVVDELAHTSVPSIVAAGDCTVTAHPEHGALRLESVQNAIAQAKVAAATLLDVEPPSTGVPWFWFDQADLRLQMAGINTGYDQVVLRGEPASE</sequence>
<dbReference type="PRINTS" id="PR00411">
    <property type="entry name" value="PNDRDTASEI"/>
</dbReference>
<dbReference type="SUPFAM" id="SSF51905">
    <property type="entry name" value="FAD/NAD(P)-binding domain"/>
    <property type="match status" value="1"/>
</dbReference>
<protein>
    <submittedName>
        <fullName evidence="7">FAD-dependent oxidoreductase</fullName>
    </submittedName>
</protein>
<dbReference type="SUPFAM" id="SSF55424">
    <property type="entry name" value="FAD/NAD-linked reductases, dimerisation (C-terminal) domain"/>
    <property type="match status" value="1"/>
</dbReference>
<dbReference type="PANTHER" id="PTHR43557">
    <property type="entry name" value="APOPTOSIS-INDUCING FACTOR 1"/>
    <property type="match status" value="1"/>
</dbReference>
<dbReference type="Gene3D" id="3.30.390.30">
    <property type="match status" value="1"/>
</dbReference>
<accession>A0ABU5JE35</accession>
<dbReference type="PANTHER" id="PTHR43557:SF2">
    <property type="entry name" value="RIESKE DOMAIN-CONTAINING PROTEIN-RELATED"/>
    <property type="match status" value="1"/>
</dbReference>
<reference evidence="7 8" key="1">
    <citation type="submission" date="2023-12" db="EMBL/GenBank/DDBJ databases">
        <title>Micromonospora sp. nov., isolated from Atacama Desert.</title>
        <authorList>
            <person name="Carro L."/>
            <person name="Golinska P."/>
            <person name="Klenk H.-P."/>
            <person name="Goodfellow M."/>
        </authorList>
    </citation>
    <scope>NUCLEOTIDE SEQUENCE [LARGE SCALE GENOMIC DNA]</scope>
    <source>
        <strain evidence="7 8">4G53</strain>
    </source>
</reference>
<gene>
    <name evidence="7" type="ORF">U2F25_15450</name>
</gene>
<evidence type="ECO:0000259" key="6">
    <source>
        <dbReference type="Pfam" id="PF14759"/>
    </source>
</evidence>
<comment type="cofactor">
    <cofactor evidence="1">
        <name>FAD</name>
        <dbReference type="ChEBI" id="CHEBI:57692"/>
    </cofactor>
</comment>
<evidence type="ECO:0000313" key="7">
    <source>
        <dbReference type="EMBL" id="MDZ5490845.1"/>
    </source>
</evidence>
<dbReference type="InterPro" id="IPR036188">
    <property type="entry name" value="FAD/NAD-bd_sf"/>
</dbReference>
<evidence type="ECO:0000313" key="8">
    <source>
        <dbReference type="Proteomes" id="UP001290101"/>
    </source>
</evidence>
<dbReference type="InterPro" id="IPR050446">
    <property type="entry name" value="FAD-oxidoreductase/Apoptosis"/>
</dbReference>
<dbReference type="Pfam" id="PF07992">
    <property type="entry name" value="Pyr_redox_2"/>
    <property type="match status" value="1"/>
</dbReference>
<dbReference type="EMBL" id="JAXOTQ010000017">
    <property type="protein sequence ID" value="MDZ5490845.1"/>
    <property type="molecule type" value="Genomic_DNA"/>
</dbReference>
<name>A0ABU5JE35_9ACTN</name>
<keyword evidence="3" id="KW-0274">FAD</keyword>
<feature type="domain" description="Reductase C-terminal" evidence="6">
    <location>
        <begin position="203"/>
        <end position="233"/>
    </location>
</feature>
<keyword evidence="2" id="KW-0285">Flavoprotein</keyword>
<dbReference type="InterPro" id="IPR028202">
    <property type="entry name" value="Reductase_C"/>
</dbReference>
<evidence type="ECO:0000256" key="1">
    <source>
        <dbReference type="ARBA" id="ARBA00001974"/>
    </source>
</evidence>
<comment type="caution">
    <text evidence="7">The sequence shown here is derived from an EMBL/GenBank/DDBJ whole genome shotgun (WGS) entry which is preliminary data.</text>
</comment>
<dbReference type="Proteomes" id="UP001290101">
    <property type="component" value="Unassembled WGS sequence"/>
</dbReference>
<dbReference type="Pfam" id="PF14759">
    <property type="entry name" value="Reductase_C"/>
    <property type="match status" value="1"/>
</dbReference>
<feature type="domain" description="FAD/NAD(P)-binding" evidence="5">
    <location>
        <begin position="2"/>
        <end position="184"/>
    </location>
</feature>
<evidence type="ECO:0000256" key="4">
    <source>
        <dbReference type="ARBA" id="ARBA00023002"/>
    </source>
</evidence>
<dbReference type="PRINTS" id="PR00368">
    <property type="entry name" value="FADPNR"/>
</dbReference>
<evidence type="ECO:0000259" key="5">
    <source>
        <dbReference type="Pfam" id="PF07992"/>
    </source>
</evidence>
<organism evidence="7 8">
    <name type="scientific">Micromonospora sicca</name>
    <dbReference type="NCBI Taxonomy" id="2202420"/>
    <lineage>
        <taxon>Bacteria</taxon>
        <taxon>Bacillati</taxon>
        <taxon>Actinomycetota</taxon>
        <taxon>Actinomycetes</taxon>
        <taxon>Micromonosporales</taxon>
        <taxon>Micromonosporaceae</taxon>
        <taxon>Micromonospora</taxon>
    </lineage>
</organism>